<feature type="domain" description="pEK499-p136 HEPN" evidence="1">
    <location>
        <begin position="3"/>
        <end position="155"/>
    </location>
</feature>
<evidence type="ECO:0000259" key="1">
    <source>
        <dbReference type="Pfam" id="PF18736"/>
    </source>
</evidence>
<accession>A0A7V3KNL1</accession>
<name>A0A7V3KNL1_UNCW3</name>
<sequence>MVEIVHFELEFVQRTKETLQNYQGEYKLSNAINCTLGLIILPNEIINNIQDPFWDTLISDIEQLAFLQINQFEPIHRITNGNIEYYPKTLKILLKKIRNGLAHQNIEPVNNNGFFSGVIIRNYYGGGNNRPDLEIEFNRNQLERFALFIADEYLKVVV</sequence>
<reference evidence="2" key="1">
    <citation type="journal article" date="2020" name="mSystems">
        <title>Genome- and Community-Level Interaction Insights into Carbon Utilization and Element Cycling Functions of Hydrothermarchaeota in Hydrothermal Sediment.</title>
        <authorList>
            <person name="Zhou Z."/>
            <person name="Liu Y."/>
            <person name="Xu W."/>
            <person name="Pan J."/>
            <person name="Luo Z.H."/>
            <person name="Li M."/>
        </authorList>
    </citation>
    <scope>NUCLEOTIDE SEQUENCE [LARGE SCALE GENOMIC DNA]</scope>
    <source>
        <strain evidence="2">SpSt-754</strain>
    </source>
</reference>
<dbReference type="EMBL" id="DTGD01000142">
    <property type="protein sequence ID" value="HGB36006.1"/>
    <property type="molecule type" value="Genomic_DNA"/>
</dbReference>
<dbReference type="InterPro" id="IPR041318">
    <property type="entry name" value="pEK499_p136"/>
</dbReference>
<comment type="caution">
    <text evidence="2">The sequence shown here is derived from an EMBL/GenBank/DDBJ whole genome shotgun (WGS) entry which is preliminary data.</text>
</comment>
<evidence type="ECO:0000313" key="2">
    <source>
        <dbReference type="EMBL" id="HGB36006.1"/>
    </source>
</evidence>
<organism evidence="2">
    <name type="scientific">candidate division WOR-3 bacterium</name>
    <dbReference type="NCBI Taxonomy" id="2052148"/>
    <lineage>
        <taxon>Bacteria</taxon>
        <taxon>Bacteria division WOR-3</taxon>
    </lineage>
</organism>
<dbReference type="Pfam" id="PF18736">
    <property type="entry name" value="pEK499_p136"/>
    <property type="match status" value="1"/>
</dbReference>
<protein>
    <recommendedName>
        <fullName evidence="1">pEK499-p136 HEPN domain-containing protein</fullName>
    </recommendedName>
</protein>
<gene>
    <name evidence="2" type="ORF">ENV38_03780</name>
</gene>
<dbReference type="AlphaFoldDB" id="A0A7V3KNL1"/>
<proteinExistence type="predicted"/>